<keyword evidence="1" id="KW-0812">Transmembrane</keyword>
<reference evidence="2 3" key="1">
    <citation type="submission" date="2019-06" db="EMBL/GenBank/DDBJ databases">
        <title>Whole genome shotgun sequence of Glutamicibacter nicotianae NBRC 14234.</title>
        <authorList>
            <person name="Hosoyama A."/>
            <person name="Uohara A."/>
            <person name="Ohji S."/>
            <person name="Ichikawa N."/>
        </authorList>
    </citation>
    <scope>NUCLEOTIDE SEQUENCE [LARGE SCALE GENOMIC DNA]</scope>
    <source>
        <strain evidence="2 3">NBRC 14234</strain>
    </source>
</reference>
<proteinExistence type="predicted"/>
<keyword evidence="1" id="KW-1133">Transmembrane helix</keyword>
<protein>
    <submittedName>
        <fullName evidence="2">Uncharacterized protein</fullName>
    </submittedName>
</protein>
<dbReference type="EMBL" id="BJNE01000002">
    <property type="protein sequence ID" value="GEC11437.1"/>
    <property type="molecule type" value="Genomic_DNA"/>
</dbReference>
<keyword evidence="1" id="KW-0472">Membrane</keyword>
<name>A0ABQ0RI19_GLUNI</name>
<comment type="caution">
    <text evidence="2">The sequence shown here is derived from an EMBL/GenBank/DDBJ whole genome shotgun (WGS) entry which is preliminary data.</text>
</comment>
<accession>A0ABQ0RI19</accession>
<evidence type="ECO:0000313" key="3">
    <source>
        <dbReference type="Proteomes" id="UP000316242"/>
    </source>
</evidence>
<organism evidence="2 3">
    <name type="scientific">Glutamicibacter nicotianae</name>
    <name type="common">Arthrobacter nicotianae</name>
    <dbReference type="NCBI Taxonomy" id="37929"/>
    <lineage>
        <taxon>Bacteria</taxon>
        <taxon>Bacillati</taxon>
        <taxon>Actinomycetota</taxon>
        <taxon>Actinomycetes</taxon>
        <taxon>Micrococcales</taxon>
        <taxon>Micrococcaceae</taxon>
        <taxon>Glutamicibacter</taxon>
    </lineage>
</organism>
<feature type="transmembrane region" description="Helical" evidence="1">
    <location>
        <begin position="6"/>
        <end position="24"/>
    </location>
</feature>
<dbReference type="Proteomes" id="UP000316242">
    <property type="component" value="Unassembled WGS sequence"/>
</dbReference>
<gene>
    <name evidence="2" type="ORF">ANI01nite_06400</name>
</gene>
<evidence type="ECO:0000313" key="2">
    <source>
        <dbReference type="EMBL" id="GEC11437.1"/>
    </source>
</evidence>
<evidence type="ECO:0000256" key="1">
    <source>
        <dbReference type="SAM" id="Phobius"/>
    </source>
</evidence>
<feature type="transmembrane region" description="Helical" evidence="1">
    <location>
        <begin position="31"/>
        <end position="51"/>
    </location>
</feature>
<sequence length="60" mass="6326">MSSAVSYLTGGFLVALLVTFNMTWSQQLPGLLGFSVILLSFLGLAGCIVYATRLAPNTNS</sequence>
<keyword evidence="3" id="KW-1185">Reference proteome</keyword>